<evidence type="ECO:0000256" key="5">
    <source>
        <dbReference type="ARBA" id="ARBA00022750"/>
    </source>
</evidence>
<dbReference type="RefSeq" id="WP_324667653.1">
    <property type="nucleotide sequence ID" value="NZ_CP141614.1"/>
</dbReference>
<keyword evidence="4 9" id="KW-0812">Transmembrane</keyword>
<feature type="active site" evidence="9">
    <location>
        <position position="120"/>
    </location>
</feature>
<evidence type="ECO:0000256" key="7">
    <source>
        <dbReference type="ARBA" id="ARBA00022989"/>
    </source>
</evidence>
<proteinExistence type="inferred from homology"/>
<keyword evidence="7 9" id="KW-1133">Transmembrane helix</keyword>
<evidence type="ECO:0000256" key="9">
    <source>
        <dbReference type="HAMAP-Rule" id="MF_00161"/>
    </source>
</evidence>
<comment type="subcellular location">
    <subcellularLocation>
        <location evidence="9">Cell membrane</location>
        <topology evidence="9">Multi-pass membrane protein</topology>
    </subcellularLocation>
</comment>
<dbReference type="GO" id="GO:0004190">
    <property type="term" value="F:aspartic-type endopeptidase activity"/>
    <property type="evidence" value="ECO:0007669"/>
    <property type="project" value="UniProtKB-EC"/>
</dbReference>
<evidence type="ECO:0000256" key="10">
    <source>
        <dbReference type="RuleBase" id="RU004181"/>
    </source>
</evidence>
<dbReference type="Proteomes" id="UP001333102">
    <property type="component" value="Chromosome"/>
</dbReference>
<evidence type="ECO:0000256" key="6">
    <source>
        <dbReference type="ARBA" id="ARBA00022801"/>
    </source>
</evidence>
<evidence type="ECO:0000256" key="4">
    <source>
        <dbReference type="ARBA" id="ARBA00022692"/>
    </source>
</evidence>
<gene>
    <name evidence="9 11" type="primary">lspA</name>
    <name evidence="11" type="ORF">VLY81_08075</name>
</gene>
<evidence type="ECO:0000256" key="3">
    <source>
        <dbReference type="ARBA" id="ARBA00022670"/>
    </source>
</evidence>
<keyword evidence="5 9" id="KW-0064">Aspartyl protease</keyword>
<evidence type="ECO:0000256" key="8">
    <source>
        <dbReference type="ARBA" id="ARBA00023136"/>
    </source>
</evidence>
<keyword evidence="8 9" id="KW-0472">Membrane</keyword>
<dbReference type="PRINTS" id="PR00781">
    <property type="entry name" value="LIPOSIGPTASE"/>
</dbReference>
<organism evidence="11 12">
    <name type="scientific">Geochorda subterranea</name>
    <dbReference type="NCBI Taxonomy" id="3109564"/>
    <lineage>
        <taxon>Bacteria</taxon>
        <taxon>Bacillati</taxon>
        <taxon>Bacillota</taxon>
        <taxon>Limnochordia</taxon>
        <taxon>Limnochordales</taxon>
        <taxon>Geochordaceae</taxon>
        <taxon>Geochorda</taxon>
    </lineage>
</organism>
<dbReference type="PANTHER" id="PTHR33695">
    <property type="entry name" value="LIPOPROTEIN SIGNAL PEPTIDASE"/>
    <property type="match status" value="1"/>
</dbReference>
<protein>
    <recommendedName>
        <fullName evidence="9">Lipoprotein signal peptidase</fullName>
        <ecNumber evidence="9">3.4.23.36</ecNumber>
    </recommendedName>
    <alternativeName>
        <fullName evidence="9">Prolipoprotein signal peptidase</fullName>
    </alternativeName>
    <alternativeName>
        <fullName evidence="9">Signal peptidase II</fullName>
        <shortName evidence="9">SPase II</shortName>
    </alternativeName>
</protein>
<sequence>MRRGVLRGPRITAAWALGTLAADQAAKWAVGRWLRPGESVALVGEAVRLTHVTNRGAAFGLMEGRYGLFVVATLAVVVLAGVLAARMGPRSSRTLAGLGLAAGGASGNLVDRLRHGAVLDFIDVAAWPVFNLADTAIVAGVALLLWHLAREAPPTVAPHPDGSER</sequence>
<dbReference type="HAMAP" id="MF_00161">
    <property type="entry name" value="LspA"/>
    <property type="match status" value="1"/>
</dbReference>
<evidence type="ECO:0000256" key="1">
    <source>
        <dbReference type="ARBA" id="ARBA00006139"/>
    </source>
</evidence>
<keyword evidence="2 9" id="KW-1003">Cell membrane</keyword>
<feature type="transmembrane region" description="Helical" evidence="9">
    <location>
        <begin position="66"/>
        <end position="85"/>
    </location>
</feature>
<keyword evidence="3 9" id="KW-0645">Protease</keyword>
<reference evidence="12" key="1">
    <citation type="submission" date="2023-12" db="EMBL/GenBank/DDBJ databases">
        <title>Novel isolates from deep terrestrial aquifers shed light on the physiology and ecology of the class Limnochordia.</title>
        <authorList>
            <person name="Karnachuk O.V."/>
            <person name="Lukina A.P."/>
            <person name="Avakyan M.R."/>
            <person name="Kadnikov V."/>
            <person name="Begmatov S."/>
            <person name="Beletsky A.V."/>
            <person name="Mardanov A.V."/>
            <person name="Ravin N.V."/>
        </authorList>
    </citation>
    <scope>NUCLEOTIDE SEQUENCE [LARGE SCALE GENOMIC DNA]</scope>
    <source>
        <strain evidence="12">LN</strain>
    </source>
</reference>
<dbReference type="NCBIfam" id="TIGR00077">
    <property type="entry name" value="lspA"/>
    <property type="match status" value="1"/>
</dbReference>
<evidence type="ECO:0000256" key="2">
    <source>
        <dbReference type="ARBA" id="ARBA00022475"/>
    </source>
</evidence>
<comment type="pathway">
    <text evidence="9">Protein modification; lipoprotein biosynthesis (signal peptide cleavage).</text>
</comment>
<feature type="active site" evidence="9">
    <location>
        <position position="134"/>
    </location>
</feature>
<comment type="catalytic activity">
    <reaction evidence="9">
        <text>Release of signal peptides from bacterial membrane prolipoproteins. Hydrolyzes -Xaa-Yaa-Zaa-|-(S,diacylglyceryl)Cys-, in which Xaa is hydrophobic (preferably Leu), and Yaa (Ala or Ser) and Zaa (Gly or Ala) have small, neutral side chains.</text>
        <dbReference type="EC" id="3.4.23.36"/>
    </reaction>
</comment>
<name>A0ABZ1BLL3_9FIRM</name>
<dbReference type="InterPro" id="IPR001872">
    <property type="entry name" value="Peptidase_A8"/>
</dbReference>
<dbReference type="EC" id="3.4.23.36" evidence="9"/>
<accession>A0ABZ1BLL3</accession>
<keyword evidence="6 9" id="KW-0378">Hydrolase</keyword>
<comment type="similarity">
    <text evidence="1 9 10">Belongs to the peptidase A8 family.</text>
</comment>
<dbReference type="PANTHER" id="PTHR33695:SF1">
    <property type="entry name" value="LIPOPROTEIN SIGNAL PEPTIDASE"/>
    <property type="match status" value="1"/>
</dbReference>
<keyword evidence="12" id="KW-1185">Reference proteome</keyword>
<comment type="caution">
    <text evidence="9">Lacks conserved residue(s) required for the propagation of feature annotation.</text>
</comment>
<dbReference type="EMBL" id="CP141614">
    <property type="protein sequence ID" value="WRP13408.1"/>
    <property type="molecule type" value="Genomic_DNA"/>
</dbReference>
<evidence type="ECO:0000313" key="11">
    <source>
        <dbReference type="EMBL" id="WRP13408.1"/>
    </source>
</evidence>
<dbReference type="Pfam" id="PF01252">
    <property type="entry name" value="Peptidase_A8"/>
    <property type="match status" value="1"/>
</dbReference>
<evidence type="ECO:0000313" key="12">
    <source>
        <dbReference type="Proteomes" id="UP001333102"/>
    </source>
</evidence>
<comment type="function">
    <text evidence="9">This protein specifically catalyzes the removal of signal peptides from prolipoproteins.</text>
</comment>